<dbReference type="InterPro" id="IPR008042">
    <property type="entry name" value="Retrotrans_Pao"/>
</dbReference>
<name>A0AAD9QD17_ACRCE</name>
<reference evidence="2" key="2">
    <citation type="journal article" date="2023" name="Science">
        <title>Genomic signatures of disease resistance in endangered staghorn corals.</title>
        <authorList>
            <person name="Vollmer S.V."/>
            <person name="Selwyn J.D."/>
            <person name="Despard B.A."/>
            <person name="Roesel C.L."/>
        </authorList>
    </citation>
    <scope>NUCLEOTIDE SEQUENCE</scope>
    <source>
        <strain evidence="2">K2</strain>
    </source>
</reference>
<dbReference type="Pfam" id="PF05380">
    <property type="entry name" value="Peptidase_A17"/>
    <property type="match status" value="1"/>
</dbReference>
<organism evidence="2 3">
    <name type="scientific">Acropora cervicornis</name>
    <name type="common">Staghorn coral</name>
    <dbReference type="NCBI Taxonomy" id="6130"/>
    <lineage>
        <taxon>Eukaryota</taxon>
        <taxon>Metazoa</taxon>
        <taxon>Cnidaria</taxon>
        <taxon>Anthozoa</taxon>
        <taxon>Hexacorallia</taxon>
        <taxon>Scleractinia</taxon>
        <taxon>Astrocoeniina</taxon>
        <taxon>Acroporidae</taxon>
        <taxon>Acropora</taxon>
    </lineage>
</organism>
<feature type="chain" id="PRO_5042226706" evidence="1">
    <location>
        <begin position="19"/>
        <end position="263"/>
    </location>
</feature>
<keyword evidence="3" id="KW-1185">Reference proteome</keyword>
<reference evidence="2" key="1">
    <citation type="journal article" date="2023" name="G3 (Bethesda)">
        <title>Whole genome assembly and annotation of the endangered Caribbean coral Acropora cervicornis.</title>
        <authorList>
            <person name="Selwyn J.D."/>
            <person name="Vollmer S.V."/>
        </authorList>
    </citation>
    <scope>NUCLEOTIDE SEQUENCE</scope>
    <source>
        <strain evidence="2">K2</strain>
    </source>
</reference>
<feature type="signal peptide" evidence="1">
    <location>
        <begin position="1"/>
        <end position="18"/>
    </location>
</feature>
<dbReference type="Proteomes" id="UP001249851">
    <property type="component" value="Unassembled WGS sequence"/>
</dbReference>
<evidence type="ECO:0000313" key="2">
    <source>
        <dbReference type="EMBL" id="KAK2558640.1"/>
    </source>
</evidence>
<accession>A0AAD9QD17</accession>
<evidence type="ECO:0000256" key="1">
    <source>
        <dbReference type="SAM" id="SignalP"/>
    </source>
</evidence>
<protein>
    <submittedName>
        <fullName evidence="2">Uncharacterized protein</fullName>
    </submittedName>
</protein>
<comment type="caution">
    <text evidence="2">The sequence shown here is derived from an EMBL/GenBank/DDBJ whole genome shotgun (WGS) entry which is preliminary data.</text>
</comment>
<dbReference type="AlphaFoldDB" id="A0AAD9QD17"/>
<proteinExistence type="predicted"/>
<gene>
    <name evidence="2" type="ORF">P5673_018834</name>
</gene>
<dbReference type="EMBL" id="JARQWQ010000043">
    <property type="protein sequence ID" value="KAK2558640.1"/>
    <property type="molecule type" value="Genomic_DNA"/>
</dbReference>
<keyword evidence="1" id="KW-0732">Signal</keyword>
<dbReference type="PANTHER" id="PTHR47331">
    <property type="entry name" value="PHD-TYPE DOMAIN-CONTAINING PROTEIN"/>
    <property type="match status" value="1"/>
</dbReference>
<sequence>MWTLLCLWWLIYHCNTPAKKPEQNYEQNVAVPLINHIKAEPDEQFSVAFSVSYRQLLCDMDGDFPNADEITNTYKDDLPSPEPLSSRTSLIPGGQAKFRWHAKLQRSAIMIYFQIYMHSSRYPQILERAVNVKRSVSSLRQLHTYNRACTGQERLSSLTLTHIHYQVKIHLDDVNETWKAWLKELPKLQGFSTGQYFKPSGFGEVASAQLHYFSDASEIVYGAVSYLRLVNAHGDVHCSFVTGKFIPIETKGWSFPLPCCLPD</sequence>
<evidence type="ECO:0000313" key="3">
    <source>
        <dbReference type="Proteomes" id="UP001249851"/>
    </source>
</evidence>
<dbReference type="PANTHER" id="PTHR47331:SF1">
    <property type="entry name" value="GAG-LIKE PROTEIN"/>
    <property type="match status" value="1"/>
</dbReference>